<keyword evidence="6 8" id="KW-1133">Transmembrane helix</keyword>
<dbReference type="EMBL" id="AYZO01000001">
    <property type="protein sequence ID" value="KRN14742.1"/>
    <property type="molecule type" value="Genomic_DNA"/>
</dbReference>
<keyword evidence="5" id="KW-0133">Cell shape</keyword>
<sequence>MRTFRKWILALLLLGAIVLDGTCSLYLNRLFNFTVSSSLLLVGVILIGLLDDINEKEVWLALGAGIVADLFNFGFLGIYTFFLPIICWLSQKIARYWPEIWLARLMVAIGGTVLFDAYTWLIFNATGIISTSVKQLLMSIPGTIGSAIIFFVVSYWLWERMIRNYPFLVDLSAYRQ</sequence>
<evidence type="ECO:0000256" key="7">
    <source>
        <dbReference type="ARBA" id="ARBA00023136"/>
    </source>
</evidence>
<gene>
    <name evidence="9" type="ORF">BN52_03335</name>
    <name evidence="10" type="ORF">FC38_GL000034</name>
</gene>
<comment type="similarity">
    <text evidence="2">Belongs to the MreD family.</text>
</comment>
<name>I7KP88_9LACO</name>
<dbReference type="PATRIC" id="fig|1423751.3.peg.36"/>
<comment type="subcellular location">
    <subcellularLocation>
        <location evidence="1">Cell membrane</location>
        <topology evidence="1">Multi-pass membrane protein</topology>
    </subcellularLocation>
</comment>
<keyword evidence="12" id="KW-1185">Reference proteome</keyword>
<dbReference type="AlphaFoldDB" id="I7KP88"/>
<dbReference type="GO" id="GO:0008360">
    <property type="term" value="P:regulation of cell shape"/>
    <property type="evidence" value="ECO:0007669"/>
    <property type="project" value="UniProtKB-KW"/>
</dbReference>
<protein>
    <submittedName>
        <fullName evidence="9 10">rod shape-determining protein MreD</fullName>
    </submittedName>
</protein>
<feature type="transmembrane region" description="Helical" evidence="8">
    <location>
        <begin position="58"/>
        <end position="81"/>
    </location>
</feature>
<organism evidence="9 11">
    <name type="scientific">Lactobacillus gigeriorum DSM 23908 = CRBIP 24.85</name>
    <dbReference type="NCBI Taxonomy" id="1423751"/>
    <lineage>
        <taxon>Bacteria</taxon>
        <taxon>Bacillati</taxon>
        <taxon>Bacillota</taxon>
        <taxon>Bacilli</taxon>
        <taxon>Lactobacillales</taxon>
        <taxon>Lactobacillaceae</taxon>
        <taxon>Lactobacillus</taxon>
    </lineage>
</organism>
<evidence type="ECO:0000256" key="3">
    <source>
        <dbReference type="ARBA" id="ARBA00022475"/>
    </source>
</evidence>
<dbReference type="Proteomes" id="UP000009326">
    <property type="component" value="Unassembled WGS sequence"/>
</dbReference>
<evidence type="ECO:0000313" key="9">
    <source>
        <dbReference type="EMBL" id="CCI87204.1"/>
    </source>
</evidence>
<dbReference type="InterPro" id="IPR007227">
    <property type="entry name" value="Cell_shape_determining_MreD"/>
</dbReference>
<accession>I7KP88</accession>
<evidence type="ECO:0000313" key="11">
    <source>
        <dbReference type="Proteomes" id="UP000009326"/>
    </source>
</evidence>
<dbReference type="OrthoDB" id="2148512at2"/>
<feature type="transmembrane region" description="Helical" evidence="8">
    <location>
        <begin position="30"/>
        <end position="51"/>
    </location>
</feature>
<comment type="caution">
    <text evidence="9">The sequence shown here is derived from an EMBL/GenBank/DDBJ whole genome shotgun (WGS) entry which is preliminary data.</text>
</comment>
<keyword evidence="3" id="KW-1003">Cell membrane</keyword>
<reference evidence="10 12" key="2">
    <citation type="journal article" date="2015" name="Genome Announc.">
        <title>Expanding the biotechnology potential of lactobacilli through comparative genomics of 213 strains and associated genera.</title>
        <authorList>
            <person name="Sun Z."/>
            <person name="Harris H.M."/>
            <person name="McCann A."/>
            <person name="Guo C."/>
            <person name="Argimon S."/>
            <person name="Zhang W."/>
            <person name="Yang X."/>
            <person name="Jeffery I.B."/>
            <person name="Cooney J.C."/>
            <person name="Kagawa T.F."/>
            <person name="Liu W."/>
            <person name="Song Y."/>
            <person name="Salvetti E."/>
            <person name="Wrobel A."/>
            <person name="Rasinkangas P."/>
            <person name="Parkhill J."/>
            <person name="Rea M.C."/>
            <person name="O'Sullivan O."/>
            <person name="Ritari J."/>
            <person name="Douillard F.P."/>
            <person name="Paul Ross R."/>
            <person name="Yang R."/>
            <person name="Briner A.E."/>
            <person name="Felis G.E."/>
            <person name="de Vos W.M."/>
            <person name="Barrangou R."/>
            <person name="Klaenhammer T.R."/>
            <person name="Caufield P.W."/>
            <person name="Cui Y."/>
            <person name="Zhang H."/>
            <person name="O'Toole P.W."/>
        </authorList>
    </citation>
    <scope>NUCLEOTIDE SEQUENCE [LARGE SCALE GENOMIC DNA]</scope>
    <source>
        <strain evidence="10 12">DSM 23908</strain>
    </source>
</reference>
<keyword evidence="4 8" id="KW-0812">Transmembrane</keyword>
<keyword evidence="7 8" id="KW-0472">Membrane</keyword>
<evidence type="ECO:0000256" key="8">
    <source>
        <dbReference type="SAM" id="Phobius"/>
    </source>
</evidence>
<reference evidence="9 11" key="1">
    <citation type="submission" date="2012-06" db="EMBL/GenBank/DDBJ databases">
        <title>Draft genome sequence of Lactobacillus gigeriorum CRBIP 24.85T, isolated from chicken crop.</title>
        <authorList>
            <person name="Cousin S."/>
            <person name="Ma L."/>
            <person name="Creno S."/>
            <person name="Clermont D."/>
            <person name="Loux V."/>
            <person name="Bizet C."/>
            <person name="Bouchier C."/>
        </authorList>
    </citation>
    <scope>NUCLEOTIDE SEQUENCE [LARGE SCALE GENOMIC DNA]</scope>
    <source>
        <strain evidence="11">CRBIP 24.85T</strain>
        <strain evidence="9">Type strain: CRBIP 24.85</strain>
    </source>
</reference>
<dbReference type="GO" id="GO:0005886">
    <property type="term" value="C:plasma membrane"/>
    <property type="evidence" value="ECO:0007669"/>
    <property type="project" value="UniProtKB-SubCell"/>
</dbReference>
<evidence type="ECO:0000313" key="10">
    <source>
        <dbReference type="EMBL" id="KRN14742.1"/>
    </source>
</evidence>
<dbReference type="RefSeq" id="WP_008473369.1">
    <property type="nucleotide sequence ID" value="NZ_AYZO01000001.1"/>
</dbReference>
<evidence type="ECO:0000256" key="6">
    <source>
        <dbReference type="ARBA" id="ARBA00022989"/>
    </source>
</evidence>
<evidence type="ECO:0000256" key="4">
    <source>
        <dbReference type="ARBA" id="ARBA00022692"/>
    </source>
</evidence>
<dbReference type="Proteomes" id="UP000051521">
    <property type="component" value="Unassembled WGS sequence"/>
</dbReference>
<evidence type="ECO:0000256" key="1">
    <source>
        <dbReference type="ARBA" id="ARBA00004651"/>
    </source>
</evidence>
<evidence type="ECO:0000256" key="5">
    <source>
        <dbReference type="ARBA" id="ARBA00022960"/>
    </source>
</evidence>
<proteinExistence type="inferred from homology"/>
<dbReference type="NCBIfam" id="TIGR03426">
    <property type="entry name" value="shape_MreD"/>
    <property type="match status" value="1"/>
</dbReference>
<feature type="transmembrane region" description="Helical" evidence="8">
    <location>
        <begin position="135"/>
        <end position="158"/>
    </location>
</feature>
<evidence type="ECO:0000313" key="12">
    <source>
        <dbReference type="Proteomes" id="UP000051521"/>
    </source>
</evidence>
<dbReference type="STRING" id="1423751.FC38_GL000034"/>
<feature type="transmembrane region" description="Helical" evidence="8">
    <location>
        <begin position="101"/>
        <end position="123"/>
    </location>
</feature>
<dbReference type="EMBL" id="CAKC01000059">
    <property type="protein sequence ID" value="CCI87204.1"/>
    <property type="molecule type" value="Genomic_DNA"/>
</dbReference>
<evidence type="ECO:0000256" key="2">
    <source>
        <dbReference type="ARBA" id="ARBA00007776"/>
    </source>
</evidence>